<sequence length="185" mass="21236">MECFDMRTHLQMEDLSDESFVSSDSEVDMDDNQLFLEPEEQETSPVWTELEKEDEAVAVKEESDDSKKGKCEVVVIQSRQLPMQNSCAVEITWEKLEQHFHESLPVAASKLGIGKSTMKLVCRKLGLVKWPYKNKGGRQLAAQGSKKYPNVGFGHPLRYNHMWRSYHDYQLSISLHPLAEGIYRA</sequence>
<dbReference type="RefSeq" id="XP_005827288.1">
    <property type="nucleotide sequence ID" value="XM_005827231.1"/>
</dbReference>
<accession>L1IVN6</accession>
<keyword evidence="4" id="KW-0539">Nucleus</keyword>
<dbReference type="AlphaFoldDB" id="L1IVN6"/>
<gene>
    <name evidence="6" type="ORF">GUITHDRAFT_113549</name>
</gene>
<keyword evidence="2" id="KW-0238">DNA-binding</keyword>
<dbReference type="EMBL" id="JH993032">
    <property type="protein sequence ID" value="EKX40308.1"/>
    <property type="molecule type" value="Genomic_DNA"/>
</dbReference>
<reference evidence="8" key="2">
    <citation type="submission" date="2012-11" db="EMBL/GenBank/DDBJ databases">
        <authorList>
            <person name="Kuo A."/>
            <person name="Curtis B.A."/>
            <person name="Tanifuji G."/>
            <person name="Burki F."/>
            <person name="Gruber A."/>
            <person name="Irimia M."/>
            <person name="Maruyama S."/>
            <person name="Arias M.C."/>
            <person name="Ball S.G."/>
            <person name="Gile G.H."/>
            <person name="Hirakawa Y."/>
            <person name="Hopkins J.F."/>
            <person name="Rensing S.A."/>
            <person name="Schmutz J."/>
            <person name="Symeonidi A."/>
            <person name="Elias M."/>
            <person name="Eveleigh R.J."/>
            <person name="Herman E.K."/>
            <person name="Klute M.J."/>
            <person name="Nakayama T."/>
            <person name="Obornik M."/>
            <person name="Reyes-Prieto A."/>
            <person name="Armbrust E.V."/>
            <person name="Aves S.J."/>
            <person name="Beiko R.G."/>
            <person name="Coutinho P."/>
            <person name="Dacks J.B."/>
            <person name="Durnford D.G."/>
            <person name="Fast N.M."/>
            <person name="Green B.R."/>
            <person name="Grisdale C."/>
            <person name="Hempe F."/>
            <person name="Henrissat B."/>
            <person name="Hoppner M.P."/>
            <person name="Ishida K.-I."/>
            <person name="Kim E."/>
            <person name="Koreny L."/>
            <person name="Kroth P.G."/>
            <person name="Liu Y."/>
            <person name="Malik S.-B."/>
            <person name="Maier U.G."/>
            <person name="McRose D."/>
            <person name="Mock T."/>
            <person name="Neilson J.A."/>
            <person name="Onodera N.T."/>
            <person name="Poole A.M."/>
            <person name="Pritham E.J."/>
            <person name="Richards T.A."/>
            <person name="Rocap G."/>
            <person name="Roy S.W."/>
            <person name="Sarai C."/>
            <person name="Schaack S."/>
            <person name="Shirato S."/>
            <person name="Slamovits C.H."/>
            <person name="Spencer D.F."/>
            <person name="Suzuki S."/>
            <person name="Worden A.Z."/>
            <person name="Zauner S."/>
            <person name="Barry K."/>
            <person name="Bell C."/>
            <person name="Bharti A.K."/>
            <person name="Crow J.A."/>
            <person name="Grimwood J."/>
            <person name="Kramer R."/>
            <person name="Lindquist E."/>
            <person name="Lucas S."/>
            <person name="Salamov A."/>
            <person name="McFadden G.I."/>
            <person name="Lane C.E."/>
            <person name="Keeling P.J."/>
            <person name="Gray M.W."/>
            <person name="Grigoriev I.V."/>
            <person name="Archibald J.M."/>
        </authorList>
    </citation>
    <scope>NUCLEOTIDE SEQUENCE</scope>
    <source>
        <strain evidence="8">CCMP2712</strain>
    </source>
</reference>
<dbReference type="EnsemblProtists" id="EKX40308">
    <property type="protein sequence ID" value="EKX40308"/>
    <property type="gene ID" value="GUITHDRAFT_113549"/>
</dbReference>
<dbReference type="KEGG" id="gtt:GUITHDRAFT_113549"/>
<protein>
    <recommendedName>
        <fullName evidence="5">RWP-RK domain-containing protein</fullName>
    </recommendedName>
</protein>
<dbReference type="GeneID" id="17297117"/>
<reference evidence="6 8" key="1">
    <citation type="journal article" date="2012" name="Nature">
        <title>Algal genomes reveal evolutionary mosaicism and the fate of nucleomorphs.</title>
        <authorList>
            <consortium name="DOE Joint Genome Institute"/>
            <person name="Curtis B.A."/>
            <person name="Tanifuji G."/>
            <person name="Burki F."/>
            <person name="Gruber A."/>
            <person name="Irimia M."/>
            <person name="Maruyama S."/>
            <person name="Arias M.C."/>
            <person name="Ball S.G."/>
            <person name="Gile G.H."/>
            <person name="Hirakawa Y."/>
            <person name="Hopkins J.F."/>
            <person name="Kuo A."/>
            <person name="Rensing S.A."/>
            <person name="Schmutz J."/>
            <person name="Symeonidi A."/>
            <person name="Elias M."/>
            <person name="Eveleigh R.J."/>
            <person name="Herman E.K."/>
            <person name="Klute M.J."/>
            <person name="Nakayama T."/>
            <person name="Obornik M."/>
            <person name="Reyes-Prieto A."/>
            <person name="Armbrust E.V."/>
            <person name="Aves S.J."/>
            <person name="Beiko R.G."/>
            <person name="Coutinho P."/>
            <person name="Dacks J.B."/>
            <person name="Durnford D.G."/>
            <person name="Fast N.M."/>
            <person name="Green B.R."/>
            <person name="Grisdale C.J."/>
            <person name="Hempel F."/>
            <person name="Henrissat B."/>
            <person name="Hoppner M.P."/>
            <person name="Ishida K."/>
            <person name="Kim E."/>
            <person name="Koreny L."/>
            <person name="Kroth P.G."/>
            <person name="Liu Y."/>
            <person name="Malik S.B."/>
            <person name="Maier U.G."/>
            <person name="McRose D."/>
            <person name="Mock T."/>
            <person name="Neilson J.A."/>
            <person name="Onodera N.T."/>
            <person name="Poole A.M."/>
            <person name="Pritham E.J."/>
            <person name="Richards T.A."/>
            <person name="Rocap G."/>
            <person name="Roy S.W."/>
            <person name="Sarai C."/>
            <person name="Schaack S."/>
            <person name="Shirato S."/>
            <person name="Slamovits C.H."/>
            <person name="Spencer D.F."/>
            <person name="Suzuki S."/>
            <person name="Worden A.Z."/>
            <person name="Zauner S."/>
            <person name="Barry K."/>
            <person name="Bell C."/>
            <person name="Bharti A.K."/>
            <person name="Crow J.A."/>
            <person name="Grimwood J."/>
            <person name="Kramer R."/>
            <person name="Lindquist E."/>
            <person name="Lucas S."/>
            <person name="Salamov A."/>
            <person name="McFadden G.I."/>
            <person name="Lane C.E."/>
            <person name="Keeling P.J."/>
            <person name="Gray M.W."/>
            <person name="Grigoriev I.V."/>
            <person name="Archibald J.M."/>
        </authorList>
    </citation>
    <scope>NUCLEOTIDE SEQUENCE</scope>
    <source>
        <strain evidence="6 8">CCMP2712</strain>
    </source>
</reference>
<evidence type="ECO:0000256" key="1">
    <source>
        <dbReference type="ARBA" id="ARBA00023015"/>
    </source>
</evidence>
<dbReference type="HOGENOM" id="CLU_1463918_0_0_1"/>
<keyword evidence="8" id="KW-1185">Reference proteome</keyword>
<organism evidence="6">
    <name type="scientific">Guillardia theta (strain CCMP2712)</name>
    <name type="common">Cryptophyte</name>
    <dbReference type="NCBI Taxonomy" id="905079"/>
    <lineage>
        <taxon>Eukaryota</taxon>
        <taxon>Cryptophyceae</taxon>
        <taxon>Pyrenomonadales</taxon>
        <taxon>Geminigeraceae</taxon>
        <taxon>Guillardia</taxon>
    </lineage>
</organism>
<dbReference type="Pfam" id="PF02042">
    <property type="entry name" value="RWP-RK"/>
    <property type="match status" value="1"/>
</dbReference>
<feature type="domain" description="RWP-RK" evidence="5">
    <location>
        <begin position="72"/>
        <end position="158"/>
    </location>
</feature>
<evidence type="ECO:0000259" key="5">
    <source>
        <dbReference type="PROSITE" id="PS51519"/>
    </source>
</evidence>
<dbReference type="PROSITE" id="PS51519">
    <property type="entry name" value="RWP_RK"/>
    <property type="match status" value="1"/>
</dbReference>
<dbReference type="InterPro" id="IPR003035">
    <property type="entry name" value="RWP-RK_dom"/>
</dbReference>
<dbReference type="GO" id="GO:0003677">
    <property type="term" value="F:DNA binding"/>
    <property type="evidence" value="ECO:0007669"/>
    <property type="project" value="UniProtKB-KW"/>
</dbReference>
<evidence type="ECO:0000256" key="4">
    <source>
        <dbReference type="ARBA" id="ARBA00023242"/>
    </source>
</evidence>
<evidence type="ECO:0000256" key="2">
    <source>
        <dbReference type="ARBA" id="ARBA00023125"/>
    </source>
</evidence>
<dbReference type="OrthoDB" id="6270329at2759"/>
<reference evidence="7" key="3">
    <citation type="submission" date="2016-03" db="UniProtKB">
        <authorList>
            <consortium name="EnsemblProtists"/>
        </authorList>
    </citation>
    <scope>IDENTIFICATION</scope>
</reference>
<evidence type="ECO:0000313" key="7">
    <source>
        <dbReference type="EnsemblProtists" id="EKX40308"/>
    </source>
</evidence>
<evidence type="ECO:0000256" key="3">
    <source>
        <dbReference type="ARBA" id="ARBA00023163"/>
    </source>
</evidence>
<keyword evidence="3" id="KW-0804">Transcription</keyword>
<evidence type="ECO:0000313" key="6">
    <source>
        <dbReference type="EMBL" id="EKX40308.1"/>
    </source>
</evidence>
<keyword evidence="1" id="KW-0805">Transcription regulation</keyword>
<dbReference type="PaxDb" id="55529-EKX40308"/>
<evidence type="ECO:0000313" key="8">
    <source>
        <dbReference type="Proteomes" id="UP000011087"/>
    </source>
</evidence>
<name>L1IVN6_GUITC</name>
<proteinExistence type="predicted"/>
<dbReference type="Proteomes" id="UP000011087">
    <property type="component" value="Unassembled WGS sequence"/>
</dbReference>